<evidence type="ECO:0000313" key="6">
    <source>
        <dbReference type="Proteomes" id="UP000836404"/>
    </source>
</evidence>
<dbReference type="InterPro" id="IPR056337">
    <property type="entry name" value="LHD_YVC1"/>
</dbReference>
<feature type="compositionally biased region" description="Basic and acidic residues" evidence="1">
    <location>
        <begin position="61"/>
        <end position="72"/>
    </location>
</feature>
<dbReference type="PANTHER" id="PTHR35859:SF1">
    <property type="entry name" value="NONSELECTIVE CATION CHANNEL PROTEIN"/>
    <property type="match status" value="1"/>
</dbReference>
<evidence type="ECO:0008006" key="7">
    <source>
        <dbReference type="Google" id="ProtNLM"/>
    </source>
</evidence>
<feature type="transmembrane region" description="Helical" evidence="2">
    <location>
        <begin position="461"/>
        <end position="479"/>
    </location>
</feature>
<feature type="transmembrane region" description="Helical" evidence="2">
    <location>
        <begin position="421"/>
        <end position="440"/>
    </location>
</feature>
<dbReference type="AlphaFoldDB" id="A0A9N8LHR7"/>
<keyword evidence="6" id="KW-1185">Reference proteome</keyword>
<feature type="compositionally biased region" description="Polar residues" evidence="1">
    <location>
        <begin position="85"/>
        <end position="105"/>
    </location>
</feature>
<name>A0A9N8LHR7_9BASI</name>
<dbReference type="EMBL" id="CAJHJF010000786">
    <property type="protein sequence ID" value="CAD6906509.1"/>
    <property type="molecule type" value="Genomic_DNA"/>
</dbReference>
<organism evidence="5 6">
    <name type="scientific">Tilletia laevis</name>
    <dbReference type="NCBI Taxonomy" id="157183"/>
    <lineage>
        <taxon>Eukaryota</taxon>
        <taxon>Fungi</taxon>
        <taxon>Dikarya</taxon>
        <taxon>Basidiomycota</taxon>
        <taxon>Ustilaginomycotina</taxon>
        <taxon>Exobasidiomycetes</taxon>
        <taxon>Tilletiales</taxon>
        <taxon>Tilletiaceae</taxon>
        <taxon>Tilletia</taxon>
    </lineage>
</organism>
<sequence length="743" mass="81873">TPSLELASTSLTFAFVVLVTLVIAMSDPSHLGPGSASRPKPAQTGSGKKNNMSSSSLKKPSAHELRSTYRDDAEAEDDPEHHGASSGNHTVGTSVTDPMGSSVSTRLLPRTDVSAKTISALIRRLRALVVQLIPAEVDLETITGTEGILNAQVIHAFDEAGGDFADAVPFCLIESYHEFLKDADRSDYDLNHLRAVACEILARRIVAHFESSAEADYAARHPNIRGRYEGSHVSLSKRFRKALPDGKVARPRSALESAVDGGCQEFLTSPEAQRTIHAIWRGMIVQAYADDKSGDIFLVRYSRRYSTKFIKHFHPSRLSVPLYQYLLSVSTWVCFVGIYTVATWAYRPQITVFELIMYTCSFGYISDDLLRWIKIRGFGQISVWLGLDICTDVFMAVSFFLRVWSLSIEDSGEREEMHKLSFRVLVSAAPFIWMQLLRIGDCTRFFGVIQVIVIRMLSESAAFFILLILVGFGAAQALWGLNAVDPHPIDDAGIRLVELVLQGVLGAMSFGTISNGFSGAFGKTIAYVYYFILILILRSILVALFGTAFASVQKNANDIYMTFFAGRVIDSIGVPDRHVFVAPFNLIEIFVAGPLSLVLPRKAYNKLVFTLQYIIFFLPLVMIAMYESQVDRRAVRAQRKVISEPIAGDDREHAVQLGEQGTVEDPAVPEDAPSSELQISRVPFSELIKAFVPAQTSEKQHEVLLNRVLSTNGMVGDVLSELKALREEVSALKGAAAGGGKKK</sequence>
<protein>
    <recommendedName>
        <fullName evidence="7">Ion transport domain-containing protein</fullName>
    </recommendedName>
</protein>
<evidence type="ECO:0000259" key="4">
    <source>
        <dbReference type="Pfam" id="PF23317"/>
    </source>
</evidence>
<evidence type="ECO:0000256" key="1">
    <source>
        <dbReference type="SAM" id="MobiDB-lite"/>
    </source>
</evidence>
<comment type="caution">
    <text evidence="5">The sequence shown here is derived from an EMBL/GenBank/DDBJ whole genome shotgun (WGS) entry which is preliminary data.</text>
</comment>
<feature type="non-terminal residue" evidence="5">
    <location>
        <position position="1"/>
    </location>
</feature>
<dbReference type="Pfam" id="PF23317">
    <property type="entry name" value="YVC1_C"/>
    <property type="match status" value="1"/>
</dbReference>
<feature type="domain" description="Calcium channel YVC1-like C-terminal transmembrane" evidence="4">
    <location>
        <begin position="349"/>
        <end position="633"/>
    </location>
</feature>
<keyword evidence="2" id="KW-1133">Transmembrane helix</keyword>
<feature type="region of interest" description="Disordered" evidence="1">
    <location>
        <begin position="29"/>
        <end position="105"/>
    </location>
</feature>
<feature type="transmembrane region" description="Helical" evidence="2">
    <location>
        <begin position="607"/>
        <end position="626"/>
    </location>
</feature>
<dbReference type="Proteomes" id="UP000836404">
    <property type="component" value="Unassembled WGS sequence"/>
</dbReference>
<feature type="domain" description="YVC1 N-terminal linker helical" evidence="3">
    <location>
        <begin position="118"/>
        <end position="313"/>
    </location>
</feature>
<feature type="transmembrane region" description="Helical" evidence="2">
    <location>
        <begin position="499"/>
        <end position="521"/>
    </location>
</feature>
<keyword evidence="2" id="KW-0812">Transmembrane</keyword>
<dbReference type="Pfam" id="PF23190">
    <property type="entry name" value="LHD_TRPY1"/>
    <property type="match status" value="1"/>
</dbReference>
<evidence type="ECO:0000256" key="2">
    <source>
        <dbReference type="SAM" id="Phobius"/>
    </source>
</evidence>
<proteinExistence type="predicted"/>
<dbReference type="InterPro" id="IPR052971">
    <property type="entry name" value="TRP_calcium_channel"/>
</dbReference>
<feature type="transmembrane region" description="Helical" evidence="2">
    <location>
        <begin position="6"/>
        <end position="25"/>
    </location>
</feature>
<feature type="transmembrane region" description="Helical" evidence="2">
    <location>
        <begin position="580"/>
        <end position="600"/>
    </location>
</feature>
<feature type="transmembrane region" description="Helical" evidence="2">
    <location>
        <begin position="382"/>
        <end position="401"/>
    </location>
</feature>
<reference evidence="5 6" key="1">
    <citation type="submission" date="2020-10" db="EMBL/GenBank/DDBJ databases">
        <authorList>
            <person name="Sedaghatjoo S."/>
        </authorList>
    </citation>
    <scope>NUCLEOTIDE SEQUENCE [LARGE SCALE GENOMIC DNA]</scope>
    <source>
        <strain evidence="5 6">LLFL</strain>
    </source>
</reference>
<dbReference type="InterPro" id="IPR056336">
    <property type="entry name" value="YVC1_C"/>
</dbReference>
<feature type="transmembrane region" description="Helical" evidence="2">
    <location>
        <begin position="528"/>
        <end position="552"/>
    </location>
</feature>
<evidence type="ECO:0000313" key="5">
    <source>
        <dbReference type="EMBL" id="CAD6906509.1"/>
    </source>
</evidence>
<feature type="compositionally biased region" description="Low complexity" evidence="1">
    <location>
        <begin position="45"/>
        <end position="59"/>
    </location>
</feature>
<accession>A0A9N8LHR7</accession>
<dbReference type="PANTHER" id="PTHR35859">
    <property type="entry name" value="NONSELECTIVE CATION CHANNEL PROTEIN"/>
    <property type="match status" value="1"/>
</dbReference>
<keyword evidence="2" id="KW-0472">Membrane</keyword>
<feature type="transmembrane region" description="Helical" evidence="2">
    <location>
        <begin position="325"/>
        <end position="346"/>
    </location>
</feature>
<gene>
    <name evidence="5" type="ORF">JKILLFL_G2778</name>
</gene>
<evidence type="ECO:0000259" key="3">
    <source>
        <dbReference type="Pfam" id="PF23190"/>
    </source>
</evidence>